<dbReference type="GO" id="GO:0016301">
    <property type="term" value="F:kinase activity"/>
    <property type="evidence" value="ECO:0007669"/>
    <property type="project" value="UniProtKB-KW"/>
</dbReference>
<name>A0ABS5I780_9PROT</name>
<keyword evidence="6" id="KW-0472">Membrane</keyword>
<dbReference type="InterPro" id="IPR003594">
    <property type="entry name" value="HATPase_dom"/>
</dbReference>
<feature type="transmembrane region" description="Helical" evidence="6">
    <location>
        <begin position="20"/>
        <end position="42"/>
    </location>
</feature>
<keyword evidence="5 8" id="KW-0418">Kinase</keyword>
<organism evidence="8 9">
    <name type="scientific">Magnetospirillum sulfuroxidans</name>
    <dbReference type="NCBI Taxonomy" id="611300"/>
    <lineage>
        <taxon>Bacteria</taxon>
        <taxon>Pseudomonadati</taxon>
        <taxon>Pseudomonadota</taxon>
        <taxon>Alphaproteobacteria</taxon>
        <taxon>Rhodospirillales</taxon>
        <taxon>Rhodospirillaceae</taxon>
        <taxon>Magnetospirillum</taxon>
    </lineage>
</organism>
<evidence type="ECO:0000256" key="4">
    <source>
        <dbReference type="ARBA" id="ARBA00022679"/>
    </source>
</evidence>
<comment type="caution">
    <text evidence="8">The sequence shown here is derived from an EMBL/GenBank/DDBJ whole genome shotgun (WGS) entry which is preliminary data.</text>
</comment>
<evidence type="ECO:0000256" key="5">
    <source>
        <dbReference type="ARBA" id="ARBA00022777"/>
    </source>
</evidence>
<comment type="catalytic activity">
    <reaction evidence="1">
        <text>ATP + protein L-histidine = ADP + protein N-phospho-L-histidine.</text>
        <dbReference type="EC" id="2.7.13.3"/>
    </reaction>
</comment>
<dbReference type="SUPFAM" id="SSF47384">
    <property type="entry name" value="Homodimeric domain of signal transducing histidine kinase"/>
    <property type="match status" value="1"/>
</dbReference>
<evidence type="ECO:0000256" key="3">
    <source>
        <dbReference type="ARBA" id="ARBA00022553"/>
    </source>
</evidence>
<keyword evidence="4" id="KW-0808">Transferase</keyword>
<dbReference type="Pfam" id="PF02518">
    <property type="entry name" value="HATPase_c"/>
    <property type="match status" value="1"/>
</dbReference>
<dbReference type="PANTHER" id="PTHR43304:SF1">
    <property type="entry name" value="PAC DOMAIN-CONTAINING PROTEIN"/>
    <property type="match status" value="1"/>
</dbReference>
<dbReference type="Proteomes" id="UP000680714">
    <property type="component" value="Unassembled WGS sequence"/>
</dbReference>
<dbReference type="EMBL" id="JAGTUF010000001">
    <property type="protein sequence ID" value="MBR9970286.1"/>
    <property type="molecule type" value="Genomic_DNA"/>
</dbReference>
<protein>
    <recommendedName>
        <fullName evidence="2">histidine kinase</fullName>
        <ecNumber evidence="2">2.7.13.3</ecNumber>
    </recommendedName>
</protein>
<keyword evidence="9" id="KW-1185">Reference proteome</keyword>
<dbReference type="InterPro" id="IPR036890">
    <property type="entry name" value="HATPase_C_sf"/>
</dbReference>
<dbReference type="RefSeq" id="WP_211545791.1">
    <property type="nucleotide sequence ID" value="NZ_JAGTUF010000001.1"/>
</dbReference>
<keyword evidence="3" id="KW-0597">Phosphoprotein</keyword>
<keyword evidence="6" id="KW-1133">Transmembrane helix</keyword>
<evidence type="ECO:0000256" key="6">
    <source>
        <dbReference type="SAM" id="Phobius"/>
    </source>
</evidence>
<evidence type="ECO:0000313" key="9">
    <source>
        <dbReference type="Proteomes" id="UP000680714"/>
    </source>
</evidence>
<feature type="domain" description="Histidine kinase" evidence="7">
    <location>
        <begin position="240"/>
        <end position="453"/>
    </location>
</feature>
<reference evidence="8 9" key="1">
    <citation type="submission" date="2021-04" db="EMBL/GenBank/DDBJ databases">
        <title>Magnetospirillum sulfuroxidans sp. nov., a facultative chemolithoautotrophic sulfur-oxidizing alphaproteobacterium isolated from freshwater sediment and proposals for Paramagetospirillum gen. nov., and Magnetospirillaceae fam. nov.</title>
        <authorList>
            <person name="Koziaeva V."/>
            <person name="Geelhoed J.S."/>
            <person name="Sorokin D.Y."/>
            <person name="Grouzdev D.S."/>
        </authorList>
    </citation>
    <scope>NUCLEOTIDE SEQUENCE [LARGE SCALE GENOMIC DNA]</scope>
    <source>
        <strain evidence="8 9">J10</strain>
    </source>
</reference>
<evidence type="ECO:0000256" key="1">
    <source>
        <dbReference type="ARBA" id="ARBA00000085"/>
    </source>
</evidence>
<dbReference type="Gene3D" id="1.10.287.130">
    <property type="match status" value="1"/>
</dbReference>
<dbReference type="InterPro" id="IPR036097">
    <property type="entry name" value="HisK_dim/P_sf"/>
</dbReference>
<dbReference type="SUPFAM" id="SSF55874">
    <property type="entry name" value="ATPase domain of HSP90 chaperone/DNA topoisomerase II/histidine kinase"/>
    <property type="match status" value="1"/>
</dbReference>
<dbReference type="EC" id="2.7.13.3" evidence="2"/>
<dbReference type="Gene3D" id="3.30.565.10">
    <property type="entry name" value="Histidine kinase-like ATPase, C-terminal domain"/>
    <property type="match status" value="1"/>
</dbReference>
<dbReference type="PANTHER" id="PTHR43304">
    <property type="entry name" value="PHYTOCHROME-LIKE PROTEIN CPH1"/>
    <property type="match status" value="1"/>
</dbReference>
<evidence type="ECO:0000259" key="7">
    <source>
        <dbReference type="PROSITE" id="PS50109"/>
    </source>
</evidence>
<keyword evidence="6" id="KW-0812">Transmembrane</keyword>
<dbReference type="SMART" id="SM00387">
    <property type="entry name" value="HATPase_c"/>
    <property type="match status" value="1"/>
</dbReference>
<dbReference type="InterPro" id="IPR052162">
    <property type="entry name" value="Sensor_kinase/Photoreceptor"/>
</dbReference>
<proteinExistence type="predicted"/>
<accession>A0ABS5I780</accession>
<evidence type="ECO:0000256" key="2">
    <source>
        <dbReference type="ARBA" id="ARBA00012438"/>
    </source>
</evidence>
<sequence>MIPDSKDEFHRSVANVRRLFSLVLWCIALFWLLIIPGMQIVMGFRSLEAETSVRTSMAADRLSTHVASRIGTWEFEGERMRSLAREALRGGAHHPTRVVLTSLGGNEIINEIEPGEPFPWLSMDVHDDVTDGRRRVGDLRVTYSLYGLVRPVEVAFLGGVVSMLLLLTFGRRLVSRGLDRALAEVDARGAQLAARVHDLEETRQELAVQLKARDLDQRQLARHAASLEMAGSDFAHVAQVTTHHLQEPLRTVLSYAQLLLRWHTGTGAEDEKAQEYVDFIRGGINRMKEQLRALSSYVALREADFSTTMLDLGVLMEDLAASEARLLNEAGAVLEWSDNLPMVVSNPIRLRSVLATLVESSLRWRLPSTLHRIVVTATCTDSHWVVRVSDNGWALENRDPNRLFHLLVHDEPGTMAVGLAPARLTVFLLGGTLWAEEAPGGGASFCFTLPEPE</sequence>
<dbReference type="PROSITE" id="PS50109">
    <property type="entry name" value="HIS_KIN"/>
    <property type="match status" value="1"/>
</dbReference>
<gene>
    <name evidence="8" type="ORF">KEC16_00995</name>
</gene>
<evidence type="ECO:0000313" key="8">
    <source>
        <dbReference type="EMBL" id="MBR9970286.1"/>
    </source>
</evidence>
<dbReference type="InterPro" id="IPR005467">
    <property type="entry name" value="His_kinase_dom"/>
</dbReference>